<name>A0A195B2J2_9HYME</name>
<accession>A0A195B2J2</accession>
<proteinExistence type="predicted"/>
<dbReference type="STRING" id="520822.A0A195B2J2"/>
<feature type="compositionally biased region" description="Basic residues" evidence="1">
    <location>
        <begin position="53"/>
        <end position="72"/>
    </location>
</feature>
<organism evidence="2 3">
    <name type="scientific">Atta colombica</name>
    <dbReference type="NCBI Taxonomy" id="520822"/>
    <lineage>
        <taxon>Eukaryota</taxon>
        <taxon>Metazoa</taxon>
        <taxon>Ecdysozoa</taxon>
        <taxon>Arthropoda</taxon>
        <taxon>Hexapoda</taxon>
        <taxon>Insecta</taxon>
        <taxon>Pterygota</taxon>
        <taxon>Neoptera</taxon>
        <taxon>Endopterygota</taxon>
        <taxon>Hymenoptera</taxon>
        <taxon>Apocrita</taxon>
        <taxon>Aculeata</taxon>
        <taxon>Formicoidea</taxon>
        <taxon>Formicidae</taxon>
        <taxon>Myrmicinae</taxon>
        <taxon>Atta</taxon>
    </lineage>
</organism>
<dbReference type="EMBL" id="KQ976662">
    <property type="protein sequence ID" value="KYM78500.1"/>
    <property type="molecule type" value="Genomic_DNA"/>
</dbReference>
<evidence type="ECO:0000256" key="1">
    <source>
        <dbReference type="SAM" id="MobiDB-lite"/>
    </source>
</evidence>
<sequence>MATCNMENSRVTRGGTFFSSSTSPRYSTSSLSLHAHYCCARRIGGRQSMVIRQRQRRCRQPPSRDRRRHGRTNRTDMSVAAQLLPHLQSAAVSRLRLVSSILHAIAPIRRN</sequence>
<gene>
    <name evidence="2" type="ORF">ALC53_11155</name>
</gene>
<dbReference type="Proteomes" id="UP000078540">
    <property type="component" value="Unassembled WGS sequence"/>
</dbReference>
<feature type="region of interest" description="Disordered" evidence="1">
    <location>
        <begin position="50"/>
        <end position="76"/>
    </location>
</feature>
<protein>
    <submittedName>
        <fullName evidence="2">Uncharacterized protein</fullName>
    </submittedName>
</protein>
<evidence type="ECO:0000313" key="2">
    <source>
        <dbReference type="EMBL" id="KYM78500.1"/>
    </source>
</evidence>
<reference evidence="2 3" key="1">
    <citation type="submission" date="2015-09" db="EMBL/GenBank/DDBJ databases">
        <title>Atta colombica WGS genome.</title>
        <authorList>
            <person name="Nygaard S."/>
            <person name="Hu H."/>
            <person name="Boomsma J."/>
            <person name="Zhang G."/>
        </authorList>
    </citation>
    <scope>NUCLEOTIDE SEQUENCE [LARGE SCALE GENOMIC DNA]</scope>
    <source>
        <strain evidence="2">Treedump-2</strain>
        <tissue evidence="2">Whole body</tissue>
    </source>
</reference>
<evidence type="ECO:0000313" key="3">
    <source>
        <dbReference type="Proteomes" id="UP000078540"/>
    </source>
</evidence>
<dbReference type="AlphaFoldDB" id="A0A195B2J2"/>
<keyword evidence="3" id="KW-1185">Reference proteome</keyword>